<gene>
    <name evidence="1" type="ORF">SAMN05414137_13523</name>
</gene>
<protein>
    <submittedName>
        <fullName evidence="1">Predicted thiol-disulfide oxidoreductase YuxK, DCC family</fullName>
    </submittedName>
</protein>
<reference evidence="2" key="1">
    <citation type="submission" date="2016-10" db="EMBL/GenBank/DDBJ databases">
        <authorList>
            <person name="Varghese N."/>
        </authorList>
    </citation>
    <scope>NUCLEOTIDE SEQUENCE [LARGE SCALE GENOMIC DNA]</scope>
    <source>
        <strain evidence="2">DSM 45096 / BCRC 16803 / CGMCC 4.1857 / CIP 109030 / JCM 12277 / KCTC 19219 / NBRC 100920 / 33214</strain>
    </source>
</reference>
<dbReference type="EMBL" id="FOAZ01000035">
    <property type="protein sequence ID" value="SEM57647.1"/>
    <property type="molecule type" value="Genomic_DNA"/>
</dbReference>
<proteinExistence type="predicted"/>
<name>A0A1H7ZJM7_STRJI</name>
<sequence length="152" mass="16237">MSAGCGTRSLRGTCKNVRMDITAGTPVLVFDGDCAFCTSTVQFGERLLGTDGWASIPFQFADMDALTRFTAGAATAERAKREVLWITPTGKVHGGADAVAKVLLRQGRLPWNVLGAAMRLPGVRNLAEVVYRLVSANRDRLPGGTPACAIRR</sequence>
<evidence type="ECO:0000313" key="1">
    <source>
        <dbReference type="EMBL" id="SEM57647.1"/>
    </source>
</evidence>
<dbReference type="Proteomes" id="UP000183015">
    <property type="component" value="Unassembled WGS sequence"/>
</dbReference>
<dbReference type="eggNOG" id="COG3011">
    <property type="taxonomic scope" value="Bacteria"/>
</dbReference>
<evidence type="ECO:0000313" key="2">
    <source>
        <dbReference type="Proteomes" id="UP000183015"/>
    </source>
</evidence>
<dbReference type="Pfam" id="PF04134">
    <property type="entry name" value="DCC1-like"/>
    <property type="match status" value="1"/>
</dbReference>
<organism evidence="1 2">
    <name type="scientific">Streptacidiphilus jiangxiensis</name>
    <dbReference type="NCBI Taxonomy" id="235985"/>
    <lineage>
        <taxon>Bacteria</taxon>
        <taxon>Bacillati</taxon>
        <taxon>Actinomycetota</taxon>
        <taxon>Actinomycetes</taxon>
        <taxon>Kitasatosporales</taxon>
        <taxon>Streptomycetaceae</taxon>
        <taxon>Streptacidiphilus</taxon>
    </lineage>
</organism>
<accession>A0A1H7ZJM7</accession>
<dbReference type="STRING" id="235985.SAMN05414137_13523"/>
<dbReference type="InterPro" id="IPR007263">
    <property type="entry name" value="DCC1-like"/>
</dbReference>
<keyword evidence="2" id="KW-1185">Reference proteome</keyword>
<dbReference type="AlphaFoldDB" id="A0A1H7ZJM7"/>
<dbReference type="GO" id="GO:0015035">
    <property type="term" value="F:protein-disulfide reductase activity"/>
    <property type="evidence" value="ECO:0007669"/>
    <property type="project" value="InterPro"/>
</dbReference>